<proteinExistence type="predicted"/>
<protein>
    <submittedName>
        <fullName evidence="1">Uncharacterized protein</fullName>
    </submittedName>
</protein>
<evidence type="ECO:0000313" key="1">
    <source>
        <dbReference type="EMBL" id="KAJ5387916.1"/>
    </source>
</evidence>
<dbReference type="RefSeq" id="XP_056485714.1">
    <property type="nucleotide sequence ID" value="XM_056635094.1"/>
</dbReference>
<reference evidence="1" key="2">
    <citation type="journal article" date="2023" name="IMA Fungus">
        <title>Comparative genomic study of the Penicillium genus elucidates a diverse pangenome and 15 lateral gene transfer events.</title>
        <authorList>
            <person name="Petersen C."/>
            <person name="Sorensen T."/>
            <person name="Nielsen M.R."/>
            <person name="Sondergaard T.E."/>
            <person name="Sorensen J.L."/>
            <person name="Fitzpatrick D.A."/>
            <person name="Frisvad J.C."/>
            <person name="Nielsen K.L."/>
        </authorList>
    </citation>
    <scope>NUCLEOTIDE SEQUENCE</scope>
    <source>
        <strain evidence="1">IBT 29677</strain>
    </source>
</reference>
<dbReference type="OrthoDB" id="4364508at2759"/>
<organism evidence="1 2">
    <name type="scientific">Penicillium cosmopolitanum</name>
    <dbReference type="NCBI Taxonomy" id="1131564"/>
    <lineage>
        <taxon>Eukaryota</taxon>
        <taxon>Fungi</taxon>
        <taxon>Dikarya</taxon>
        <taxon>Ascomycota</taxon>
        <taxon>Pezizomycotina</taxon>
        <taxon>Eurotiomycetes</taxon>
        <taxon>Eurotiomycetidae</taxon>
        <taxon>Eurotiales</taxon>
        <taxon>Aspergillaceae</taxon>
        <taxon>Penicillium</taxon>
    </lineage>
</organism>
<accession>A0A9W9VRA6</accession>
<gene>
    <name evidence="1" type="ORF">N7509_010457</name>
</gene>
<keyword evidence="2" id="KW-1185">Reference proteome</keyword>
<reference evidence="1" key="1">
    <citation type="submission" date="2022-12" db="EMBL/GenBank/DDBJ databases">
        <authorList>
            <person name="Petersen C."/>
        </authorList>
    </citation>
    <scope>NUCLEOTIDE SEQUENCE</scope>
    <source>
        <strain evidence="1">IBT 29677</strain>
    </source>
</reference>
<dbReference type="AlphaFoldDB" id="A0A9W9VRA6"/>
<dbReference type="Proteomes" id="UP001147747">
    <property type="component" value="Unassembled WGS sequence"/>
</dbReference>
<sequence>MADLLHRLETGLHRAAGASERLRSQVDRIDGYMRNSRLVNLPVAPPPPNGSAILMNIKHEPAVPPAPYAHSGPPHAVGSAPAIGDPMLQFQLPPELLSDWPWPLDNSHSEGFLPLAFE</sequence>
<name>A0A9W9VRA6_9EURO</name>
<comment type="caution">
    <text evidence="1">The sequence shown here is derived from an EMBL/GenBank/DDBJ whole genome shotgun (WGS) entry which is preliminary data.</text>
</comment>
<dbReference type="GeneID" id="81374074"/>
<evidence type="ECO:0000313" key="2">
    <source>
        <dbReference type="Proteomes" id="UP001147747"/>
    </source>
</evidence>
<dbReference type="EMBL" id="JAPZBU010000009">
    <property type="protein sequence ID" value="KAJ5387916.1"/>
    <property type="molecule type" value="Genomic_DNA"/>
</dbReference>